<name>A0AAX3E6Q7_9EURY</name>
<dbReference type="InterPro" id="IPR006124">
    <property type="entry name" value="Metalloenzyme"/>
</dbReference>
<dbReference type="CDD" id="cd16011">
    <property type="entry name" value="iPGM_like"/>
    <property type="match status" value="1"/>
</dbReference>
<evidence type="ECO:0000256" key="7">
    <source>
        <dbReference type="HAMAP-Rule" id="MF_01402"/>
    </source>
</evidence>
<dbReference type="InterPro" id="IPR017850">
    <property type="entry name" value="Alkaline_phosphatase_core_sf"/>
</dbReference>
<dbReference type="InterPro" id="IPR004456">
    <property type="entry name" value="Pglycerate_mutase_ApgM"/>
</dbReference>
<keyword evidence="6 7" id="KW-0413">Isomerase</keyword>
<dbReference type="GeneID" id="76730990"/>
<evidence type="ECO:0000256" key="1">
    <source>
        <dbReference type="ARBA" id="ARBA00000370"/>
    </source>
</evidence>
<dbReference type="Gene3D" id="3.40.720.10">
    <property type="entry name" value="Alkaline Phosphatase, subunit A"/>
    <property type="match status" value="2"/>
</dbReference>
<evidence type="ECO:0000259" key="9">
    <source>
        <dbReference type="Pfam" id="PF01676"/>
    </source>
</evidence>
<evidence type="ECO:0000313" key="11">
    <source>
        <dbReference type="Proteomes" id="UP001156196"/>
    </source>
</evidence>
<dbReference type="PIRSF" id="PIRSF006392">
    <property type="entry name" value="IPGAM_arch"/>
    <property type="match status" value="1"/>
</dbReference>
<dbReference type="SUPFAM" id="SSF53649">
    <property type="entry name" value="Alkaline phosphatase-like"/>
    <property type="match status" value="1"/>
</dbReference>
<dbReference type="GeneID" id="4847528"/>
<comment type="similarity">
    <text evidence="4 7">Belongs to the BPG-independent phosphoglycerate mutase family. A-PGAM subfamily.</text>
</comment>
<keyword evidence="5 7" id="KW-0324">Glycolysis</keyword>
<evidence type="ECO:0000256" key="5">
    <source>
        <dbReference type="ARBA" id="ARBA00023152"/>
    </source>
</evidence>
<dbReference type="NCBIfam" id="TIGR00306">
    <property type="entry name" value="apgM"/>
    <property type="match status" value="1"/>
</dbReference>
<dbReference type="EC" id="5.4.2.12" evidence="7"/>
<dbReference type="SMR" id="A0AAX3E6Q7"/>
<dbReference type="EMBL" id="CP109831">
    <property type="protein sequence ID" value="UYU17806.1"/>
    <property type="molecule type" value="Genomic_DNA"/>
</dbReference>
<evidence type="ECO:0000313" key="10">
    <source>
        <dbReference type="EMBL" id="UYU17806.1"/>
    </source>
</evidence>
<protein>
    <recommendedName>
        <fullName evidence="7">2,3-bisphosphoglycerate-independent phosphoglycerate mutase</fullName>
        <shortName evidence="7">BPG-independent PGAM</shortName>
        <shortName evidence="7">Phosphoglyceromutase</shortName>
        <shortName evidence="7">aPGAM</shortName>
        <ecNumber evidence="7">5.4.2.12</ecNumber>
    </recommendedName>
</protein>
<comment type="catalytic activity">
    <reaction evidence="1 7">
        <text>(2R)-2-phosphoglycerate = (2R)-3-phosphoglycerate</text>
        <dbReference type="Rhea" id="RHEA:15901"/>
        <dbReference type="ChEBI" id="CHEBI:58272"/>
        <dbReference type="ChEBI" id="CHEBI:58289"/>
        <dbReference type="EC" id="5.4.2.12"/>
    </reaction>
</comment>
<feature type="region of interest" description="Disordered" evidence="8">
    <location>
        <begin position="164"/>
        <end position="190"/>
    </location>
</feature>
<dbReference type="GO" id="GO:0046872">
    <property type="term" value="F:metal ion binding"/>
    <property type="evidence" value="ECO:0007669"/>
    <property type="project" value="InterPro"/>
</dbReference>
<dbReference type="InterPro" id="IPR023665">
    <property type="entry name" value="ApgAM_prokaryotes"/>
</dbReference>
<dbReference type="NCBIfam" id="NF003104">
    <property type="entry name" value="PRK04024.1"/>
    <property type="match status" value="1"/>
</dbReference>
<dbReference type="Pfam" id="PF01676">
    <property type="entry name" value="Metalloenzyme"/>
    <property type="match status" value="1"/>
</dbReference>
<evidence type="ECO:0000256" key="4">
    <source>
        <dbReference type="ARBA" id="ARBA00005524"/>
    </source>
</evidence>
<evidence type="ECO:0000256" key="6">
    <source>
        <dbReference type="ARBA" id="ARBA00023235"/>
    </source>
</evidence>
<evidence type="ECO:0000256" key="2">
    <source>
        <dbReference type="ARBA" id="ARBA00002315"/>
    </source>
</evidence>
<gene>
    <name evidence="7" type="primary">apgM</name>
    <name evidence="10" type="ORF">OH143_08820</name>
</gene>
<evidence type="ECO:0000256" key="3">
    <source>
        <dbReference type="ARBA" id="ARBA00004798"/>
    </source>
</evidence>
<dbReference type="Proteomes" id="UP001156196">
    <property type="component" value="Chromosome"/>
</dbReference>
<dbReference type="Pfam" id="PF10143">
    <property type="entry name" value="PhosphMutase"/>
    <property type="match status" value="1"/>
</dbReference>
<dbReference type="KEGG" id="msum:OH143_08820"/>
<dbReference type="GO" id="GO:0006096">
    <property type="term" value="P:glycolytic process"/>
    <property type="evidence" value="ECO:0007669"/>
    <property type="project" value="UniProtKB-UniRule"/>
</dbReference>
<evidence type="ECO:0000256" key="8">
    <source>
        <dbReference type="SAM" id="MobiDB-lite"/>
    </source>
</evidence>
<proteinExistence type="inferred from homology"/>
<sequence length="411" mass="43429">MIAEKVLFLVLDGISDRPCEALDGLTPLAAARTPVLDRLAAEGVCGIMDSVAPGIRPGSDTSHLALLGYPPQEFYTGRGPLEAEGTGIHMTAGMIGFRCNFATVDADGLVTDRRAGRISGTEPLAEAIREGVDLSGLGLEFRFEAGAGHRAALALIGEGLGDKVSSNDPKKEGVQPLTIRPGSDDPADAKTARACNEFIRQSREILDGHPVNVRRMEEGLPPGNLLLIRGAGKMGALPQFPERYGLSGSVISAATLISGIGMVVGLEHIPVPGTTGSVDSDLDAKVRAAIGELGRKDFVLMNIKGADEAGHDGKSIQKRDFIEVIDKALAPLLDLKNTLILVCADHSTPCSVKDHSADPVPVVIRGPGVRIDRTNRFDEVSCAEGGLHRIRGRDLMPIILDLINKSHKYGA</sequence>
<feature type="domain" description="Metalloenzyme" evidence="9">
    <location>
        <begin position="5"/>
        <end position="401"/>
    </location>
</feature>
<dbReference type="RefSeq" id="WP_011843268.1">
    <property type="nucleotide sequence ID" value="NZ_CP109831.1"/>
</dbReference>
<comment type="pathway">
    <text evidence="3 7">Carbohydrate degradation; glycolysis; pyruvate from D-glyceraldehyde 3-phosphate: step 3/5.</text>
</comment>
<reference evidence="10" key="1">
    <citation type="submission" date="2022-10" db="EMBL/GenBank/DDBJ databases">
        <title>Complete genome of Methanoculleus submarinus DSM 15122.</title>
        <authorList>
            <person name="Chen S.-C."/>
            <person name="Lai S.-J."/>
            <person name="You Y.-T."/>
        </authorList>
    </citation>
    <scope>NUCLEOTIDE SEQUENCE</scope>
    <source>
        <strain evidence="10">DSM 15122</strain>
    </source>
</reference>
<dbReference type="PANTHER" id="PTHR31209:SF0">
    <property type="entry name" value="METALLOENZYME DOMAIN-CONTAINING PROTEIN"/>
    <property type="match status" value="1"/>
</dbReference>
<organism evidence="10 11">
    <name type="scientific">Methanoculleus submarinus</name>
    <dbReference type="NCBI Taxonomy" id="204050"/>
    <lineage>
        <taxon>Archaea</taxon>
        <taxon>Methanobacteriati</taxon>
        <taxon>Methanobacteriota</taxon>
        <taxon>Stenosarchaea group</taxon>
        <taxon>Methanomicrobia</taxon>
        <taxon>Methanomicrobiales</taxon>
        <taxon>Methanomicrobiaceae</taxon>
        <taxon>Methanoculleus</taxon>
    </lineage>
</organism>
<accession>A0AAX3E6Q7</accession>
<dbReference type="GO" id="GO:0004619">
    <property type="term" value="F:phosphoglycerate mutase activity"/>
    <property type="evidence" value="ECO:0007669"/>
    <property type="project" value="UniProtKB-UniRule"/>
</dbReference>
<dbReference type="HAMAP" id="MF_01402_A">
    <property type="entry name" value="ApgM_A"/>
    <property type="match status" value="1"/>
</dbReference>
<comment type="function">
    <text evidence="2 7">Catalyzes the interconversion of 2-phosphoglycerate and 3-phosphoglycerate.</text>
</comment>
<dbReference type="AlphaFoldDB" id="A0AAX3E6Q7"/>
<dbReference type="PANTHER" id="PTHR31209">
    <property type="entry name" value="COFACTOR-INDEPENDENT PHOSPHOGLYCERATE MUTASE"/>
    <property type="match status" value="1"/>
</dbReference>
<keyword evidence="11" id="KW-1185">Reference proteome</keyword>